<evidence type="ECO:0000256" key="4">
    <source>
        <dbReference type="ARBA" id="ARBA00022475"/>
    </source>
</evidence>
<evidence type="ECO:0000256" key="6">
    <source>
        <dbReference type="ARBA" id="ARBA00022989"/>
    </source>
</evidence>
<keyword evidence="4 8" id="KW-1003">Cell membrane</keyword>
<comment type="similarity">
    <text evidence="2 8">Belongs to the 4-toluene sulfonate uptake permease (TSUP) (TC 2.A.102) family.</text>
</comment>
<protein>
    <recommendedName>
        <fullName evidence="8">Probable membrane transporter protein</fullName>
    </recommendedName>
</protein>
<reference evidence="9" key="1">
    <citation type="journal article" date="2022" name="Cell">
        <title>Design, construction, and in vivo augmentation of a complex gut microbiome.</title>
        <authorList>
            <person name="Cheng A.G."/>
            <person name="Ho P.Y."/>
            <person name="Aranda-Diaz A."/>
            <person name="Jain S."/>
            <person name="Yu F.B."/>
            <person name="Meng X."/>
            <person name="Wang M."/>
            <person name="Iakiviak M."/>
            <person name="Nagashima K."/>
            <person name="Zhao A."/>
            <person name="Murugkar P."/>
            <person name="Patil A."/>
            <person name="Atabakhsh K."/>
            <person name="Weakley A."/>
            <person name="Yan J."/>
            <person name="Brumbaugh A.R."/>
            <person name="Higginbottom S."/>
            <person name="Dimas A."/>
            <person name="Shiver A.L."/>
            <person name="Deutschbauer A."/>
            <person name="Neff N."/>
            <person name="Sonnenburg J.L."/>
            <person name="Huang K.C."/>
            <person name="Fischbach M.A."/>
        </authorList>
    </citation>
    <scope>NUCLEOTIDE SEQUENCE</scope>
    <source>
        <strain evidence="9">DSM 19829</strain>
    </source>
</reference>
<dbReference type="InterPro" id="IPR002781">
    <property type="entry name" value="TM_pro_TauE-like"/>
</dbReference>
<dbReference type="PANTHER" id="PTHR30269:SF37">
    <property type="entry name" value="MEMBRANE TRANSPORTER PROTEIN"/>
    <property type="match status" value="1"/>
</dbReference>
<feature type="transmembrane region" description="Helical" evidence="8">
    <location>
        <begin position="229"/>
        <end position="248"/>
    </location>
</feature>
<evidence type="ECO:0000256" key="3">
    <source>
        <dbReference type="ARBA" id="ARBA00022448"/>
    </source>
</evidence>
<evidence type="ECO:0000313" key="10">
    <source>
        <dbReference type="Proteomes" id="UP001060164"/>
    </source>
</evidence>
<gene>
    <name evidence="9" type="ORF">NQ502_05480</name>
</gene>
<dbReference type="Pfam" id="PF01925">
    <property type="entry name" value="TauE"/>
    <property type="match status" value="1"/>
</dbReference>
<evidence type="ECO:0000256" key="2">
    <source>
        <dbReference type="ARBA" id="ARBA00009142"/>
    </source>
</evidence>
<accession>A0ABY5VKB1</accession>
<keyword evidence="6 8" id="KW-1133">Transmembrane helix</keyword>
<feature type="transmembrane region" description="Helical" evidence="8">
    <location>
        <begin position="129"/>
        <end position="155"/>
    </location>
</feature>
<dbReference type="Proteomes" id="UP001060164">
    <property type="component" value="Chromosome"/>
</dbReference>
<evidence type="ECO:0000256" key="8">
    <source>
        <dbReference type="RuleBase" id="RU363041"/>
    </source>
</evidence>
<feature type="transmembrane region" description="Helical" evidence="8">
    <location>
        <begin position="7"/>
        <end position="25"/>
    </location>
</feature>
<organism evidence="9 10">
    <name type="scientific">Ruminococcus gauvreauii</name>
    <dbReference type="NCBI Taxonomy" id="438033"/>
    <lineage>
        <taxon>Bacteria</taxon>
        <taxon>Bacillati</taxon>
        <taxon>Bacillota</taxon>
        <taxon>Clostridia</taxon>
        <taxon>Eubacteriales</taxon>
        <taxon>Oscillospiraceae</taxon>
        <taxon>Ruminococcus</taxon>
    </lineage>
</organism>
<feature type="transmembrane region" description="Helical" evidence="8">
    <location>
        <begin position="73"/>
        <end position="92"/>
    </location>
</feature>
<keyword evidence="5 8" id="KW-0812">Transmembrane</keyword>
<evidence type="ECO:0000256" key="7">
    <source>
        <dbReference type="ARBA" id="ARBA00023136"/>
    </source>
</evidence>
<comment type="subcellular location">
    <subcellularLocation>
        <location evidence="1 8">Cell membrane</location>
        <topology evidence="1 8">Multi-pass membrane protein</topology>
    </subcellularLocation>
</comment>
<feature type="transmembrane region" description="Helical" evidence="8">
    <location>
        <begin position="195"/>
        <end position="217"/>
    </location>
</feature>
<sequence length="250" mass="27575">MKMTLELGILIFVAQFIGYIIKGLVGFGNPLIANPVMAMRIDNKFITPGVLPVDTCVNIYMSVKNRKSFLPRLALPIAVCIMIGVVPGILFLKVGSPWIIKALLGVLIIGLGVEMLTRKRDQEITTKNNPVIMGLISVISGFLSGLFGINMLFLAYLERRVANRQQFRANVCFIFVFENVFRLIMYAINGMFSMFTVGITLLSIPAAVFGIMIGSRIDLRLNEKTANRLINAVFILGGVSILVKALIFKA</sequence>
<dbReference type="RefSeq" id="WP_028529075.1">
    <property type="nucleotide sequence ID" value="NZ_CABLBR010000019.1"/>
</dbReference>
<dbReference type="InterPro" id="IPR052017">
    <property type="entry name" value="TSUP"/>
</dbReference>
<dbReference type="PANTHER" id="PTHR30269">
    <property type="entry name" value="TRANSMEMBRANE PROTEIN YFCA"/>
    <property type="match status" value="1"/>
</dbReference>
<keyword evidence="7 8" id="KW-0472">Membrane</keyword>
<dbReference type="EMBL" id="CP102290">
    <property type="protein sequence ID" value="UWP60488.1"/>
    <property type="molecule type" value="Genomic_DNA"/>
</dbReference>
<feature type="transmembrane region" description="Helical" evidence="8">
    <location>
        <begin position="98"/>
        <end position="117"/>
    </location>
</feature>
<feature type="transmembrane region" description="Helical" evidence="8">
    <location>
        <begin position="167"/>
        <end position="188"/>
    </location>
</feature>
<keyword evidence="3" id="KW-0813">Transport</keyword>
<proteinExistence type="inferred from homology"/>
<keyword evidence="10" id="KW-1185">Reference proteome</keyword>
<name>A0ABY5VKB1_9FIRM</name>
<evidence type="ECO:0000313" key="9">
    <source>
        <dbReference type="EMBL" id="UWP60488.1"/>
    </source>
</evidence>
<evidence type="ECO:0000256" key="1">
    <source>
        <dbReference type="ARBA" id="ARBA00004651"/>
    </source>
</evidence>
<evidence type="ECO:0000256" key="5">
    <source>
        <dbReference type="ARBA" id="ARBA00022692"/>
    </source>
</evidence>